<keyword evidence="4 10" id="KW-0812">Transmembrane</keyword>
<sequence>MTLSSSFPYSQPSLVSLLVILSFLYLLNVIFVLANLLAHAGIVGQIFLGTVYGSPLGGMLALEWEATFGLLGYLGLVCIVFEGGLSTNLSHLFSNLPLSCLCAMTGVACPIALSFALLQAAFGYSPLEAFAAGAALSSTSLGTTFAALSSVSRQEGAFVGAKGTIDEAMEGETFGSTAPHAAFIPETLRSAGASRDSILPESSSHTHKPAKPSLQQSRIGTVLISAAMIDDVIGLVISAIIPAISSEGSLSGHPSLAWRVIKPILSSTLIAAISPPVARFILRPTFWYRRYGELWCAPRTRRQPDSAQTLSRTLIRAQAWSEAQADFVKVTLMVFVASAYIAIAYYTDSSMLFGAYIAGITLTYICQIPTKDPSESPTPSQQNTEHVLALSLSFEDAYSRKVGPIQNYILAPLFFASIGYAIPFLSLWNGKVLWRGILYSVLMVIGKLAVGLPILLWSVLPAQRTSGIVPQTRGDRYITQIWRAITHMGLKGDRCPRPRSESELRTIDTTEKSHDHRTSVGYKLRTSLLPATFIGLAMVARGEIGLLIAQIARGRSDSSANTMGLLGDEAFLVCIWAILLCTIVGPISVGILVRRAGNSLVTGNWA</sequence>
<feature type="transmembrane region" description="Helical" evidence="10">
    <location>
        <begin position="12"/>
        <end position="34"/>
    </location>
</feature>
<evidence type="ECO:0000256" key="7">
    <source>
        <dbReference type="ARBA" id="ARBA00023065"/>
    </source>
</evidence>
<evidence type="ECO:0000256" key="8">
    <source>
        <dbReference type="ARBA" id="ARBA00023136"/>
    </source>
</evidence>
<dbReference type="OrthoDB" id="1288932at2759"/>
<evidence type="ECO:0000256" key="1">
    <source>
        <dbReference type="ARBA" id="ARBA00004141"/>
    </source>
</evidence>
<dbReference type="PANTHER" id="PTHR43562">
    <property type="entry name" value="NAPA-TYPE SODIUM/HYDROGEN ANTIPORTER"/>
    <property type="match status" value="1"/>
</dbReference>
<evidence type="ECO:0000313" key="13">
    <source>
        <dbReference type="Proteomes" id="UP000250043"/>
    </source>
</evidence>
<evidence type="ECO:0000256" key="6">
    <source>
        <dbReference type="ARBA" id="ARBA00023053"/>
    </source>
</evidence>
<keyword evidence="9" id="KW-0739">Sodium transport</keyword>
<dbReference type="Proteomes" id="UP000250043">
    <property type="component" value="Unassembled WGS sequence"/>
</dbReference>
<feature type="domain" description="Cation/H+ exchanger transmembrane" evidence="11">
    <location>
        <begin position="32"/>
        <end position="149"/>
    </location>
</feature>
<evidence type="ECO:0000256" key="2">
    <source>
        <dbReference type="ARBA" id="ARBA00022448"/>
    </source>
</evidence>
<reference evidence="12 13" key="1">
    <citation type="submission" date="2016-07" db="EMBL/GenBank/DDBJ databases">
        <title>Draft genome of the white-rot fungus Obba rivulosa 3A-2.</title>
        <authorList>
            <consortium name="DOE Joint Genome Institute"/>
            <person name="Miettinen O."/>
            <person name="Riley R."/>
            <person name="Acob R."/>
            <person name="Barry K."/>
            <person name="Cullen D."/>
            <person name="De Vries R."/>
            <person name="Hainaut M."/>
            <person name="Hatakka A."/>
            <person name="Henrissat B."/>
            <person name="Hilden K."/>
            <person name="Kuo R."/>
            <person name="Labutti K."/>
            <person name="Lipzen A."/>
            <person name="Makela M.R."/>
            <person name="Sandor L."/>
            <person name="Spatafora J.W."/>
            <person name="Grigoriev I.V."/>
            <person name="Hibbett D.S."/>
        </authorList>
    </citation>
    <scope>NUCLEOTIDE SEQUENCE [LARGE SCALE GENOMIC DNA]</scope>
    <source>
        <strain evidence="12 13">3A-2</strain>
    </source>
</reference>
<dbReference type="Gene3D" id="1.20.1530.20">
    <property type="match status" value="3"/>
</dbReference>
<evidence type="ECO:0000259" key="11">
    <source>
        <dbReference type="Pfam" id="PF00999"/>
    </source>
</evidence>
<protein>
    <recommendedName>
        <fullName evidence="11">Cation/H+ exchanger transmembrane domain-containing protein</fullName>
    </recommendedName>
</protein>
<dbReference type="GO" id="GO:0006814">
    <property type="term" value="P:sodium ion transport"/>
    <property type="evidence" value="ECO:0007669"/>
    <property type="project" value="UniProtKB-KW"/>
</dbReference>
<evidence type="ECO:0000256" key="9">
    <source>
        <dbReference type="ARBA" id="ARBA00023201"/>
    </source>
</evidence>
<keyword evidence="13" id="KW-1185">Reference proteome</keyword>
<dbReference type="InterPro" id="IPR038770">
    <property type="entry name" value="Na+/solute_symporter_sf"/>
</dbReference>
<dbReference type="GO" id="GO:0016020">
    <property type="term" value="C:membrane"/>
    <property type="evidence" value="ECO:0007669"/>
    <property type="project" value="UniProtKB-SubCell"/>
</dbReference>
<proteinExistence type="predicted"/>
<organism evidence="12 13">
    <name type="scientific">Obba rivulosa</name>
    <dbReference type="NCBI Taxonomy" id="1052685"/>
    <lineage>
        <taxon>Eukaryota</taxon>
        <taxon>Fungi</taxon>
        <taxon>Dikarya</taxon>
        <taxon>Basidiomycota</taxon>
        <taxon>Agaricomycotina</taxon>
        <taxon>Agaricomycetes</taxon>
        <taxon>Polyporales</taxon>
        <taxon>Gelatoporiaceae</taxon>
        <taxon>Obba</taxon>
    </lineage>
</organism>
<feature type="transmembrane region" description="Helical" evidence="10">
    <location>
        <begin position="264"/>
        <end position="282"/>
    </location>
</feature>
<evidence type="ECO:0000256" key="10">
    <source>
        <dbReference type="SAM" id="Phobius"/>
    </source>
</evidence>
<feature type="transmembrane region" description="Helical" evidence="10">
    <location>
        <begin position="70"/>
        <end position="89"/>
    </location>
</feature>
<keyword evidence="3" id="KW-0050">Antiport</keyword>
<keyword evidence="5 10" id="KW-1133">Transmembrane helix</keyword>
<keyword evidence="2" id="KW-0813">Transport</keyword>
<dbReference type="EMBL" id="KV722663">
    <property type="protein sequence ID" value="OCH84520.1"/>
    <property type="molecule type" value="Genomic_DNA"/>
</dbReference>
<feature type="transmembrane region" description="Helical" evidence="10">
    <location>
        <begin position="46"/>
        <end position="64"/>
    </location>
</feature>
<feature type="transmembrane region" description="Helical" evidence="10">
    <location>
        <begin position="327"/>
        <end position="346"/>
    </location>
</feature>
<dbReference type="GO" id="GO:0015297">
    <property type="term" value="F:antiporter activity"/>
    <property type="evidence" value="ECO:0007669"/>
    <property type="project" value="UniProtKB-KW"/>
</dbReference>
<keyword evidence="6" id="KW-0915">Sodium</keyword>
<feature type="transmembrane region" description="Helical" evidence="10">
    <location>
        <begin position="129"/>
        <end position="148"/>
    </location>
</feature>
<dbReference type="AlphaFoldDB" id="A0A8E2DE72"/>
<feature type="transmembrane region" description="Helical" evidence="10">
    <location>
        <begin position="437"/>
        <end position="460"/>
    </location>
</feature>
<dbReference type="Pfam" id="PF00999">
    <property type="entry name" value="Na_H_Exchanger"/>
    <property type="match status" value="1"/>
</dbReference>
<evidence type="ECO:0000313" key="12">
    <source>
        <dbReference type="EMBL" id="OCH84520.1"/>
    </source>
</evidence>
<keyword evidence="8 10" id="KW-0472">Membrane</keyword>
<gene>
    <name evidence="12" type="ORF">OBBRIDRAFT_829433</name>
</gene>
<keyword evidence="7" id="KW-0406">Ion transport</keyword>
<comment type="subcellular location">
    <subcellularLocation>
        <location evidence="1">Membrane</location>
        <topology evidence="1">Multi-pass membrane protein</topology>
    </subcellularLocation>
</comment>
<feature type="transmembrane region" description="Helical" evidence="10">
    <location>
        <begin position="570"/>
        <end position="593"/>
    </location>
</feature>
<dbReference type="InterPro" id="IPR006153">
    <property type="entry name" value="Cation/H_exchanger_TM"/>
</dbReference>
<evidence type="ECO:0000256" key="5">
    <source>
        <dbReference type="ARBA" id="ARBA00022989"/>
    </source>
</evidence>
<feature type="transmembrane region" description="Helical" evidence="10">
    <location>
        <begin position="221"/>
        <end position="244"/>
    </location>
</feature>
<feature type="transmembrane region" description="Helical" evidence="10">
    <location>
        <begin position="96"/>
        <end position="117"/>
    </location>
</feature>
<feature type="transmembrane region" description="Helical" evidence="10">
    <location>
        <begin position="408"/>
        <end position="425"/>
    </location>
</feature>
<name>A0A8E2DE72_9APHY</name>
<accession>A0A8E2DE72</accession>
<dbReference type="GO" id="GO:1902600">
    <property type="term" value="P:proton transmembrane transport"/>
    <property type="evidence" value="ECO:0007669"/>
    <property type="project" value="InterPro"/>
</dbReference>
<feature type="transmembrane region" description="Helical" evidence="10">
    <location>
        <begin position="527"/>
        <end position="550"/>
    </location>
</feature>
<evidence type="ECO:0000256" key="4">
    <source>
        <dbReference type="ARBA" id="ARBA00022692"/>
    </source>
</evidence>
<evidence type="ECO:0000256" key="3">
    <source>
        <dbReference type="ARBA" id="ARBA00022449"/>
    </source>
</evidence>
<dbReference type="PANTHER" id="PTHR43562:SF3">
    <property type="entry name" value="SODIUM ION_PROTON EXCHANGER (EUROFUNG)"/>
    <property type="match status" value="1"/>
</dbReference>